<dbReference type="InterPro" id="IPR024047">
    <property type="entry name" value="MM3350-like_sf"/>
</dbReference>
<evidence type="ECO:0000259" key="2">
    <source>
        <dbReference type="Pfam" id="PF22016"/>
    </source>
</evidence>
<name>A0A263BRW4_9BACI</name>
<dbReference type="SUPFAM" id="SSF159941">
    <property type="entry name" value="MM3350-like"/>
    <property type="match status" value="1"/>
</dbReference>
<dbReference type="Proteomes" id="UP000217083">
    <property type="component" value="Unassembled WGS sequence"/>
</dbReference>
<proteinExistence type="predicted"/>
<dbReference type="PANTHER" id="PTHR41878:SF1">
    <property type="entry name" value="TNPR PROTEIN"/>
    <property type="match status" value="1"/>
</dbReference>
<dbReference type="AlphaFoldDB" id="A0A263BRW4"/>
<reference evidence="3 4" key="2">
    <citation type="submission" date="2017-09" db="EMBL/GenBank/DDBJ databases">
        <title>Bacillus patelloidae sp. nov., isolated from the intestinal tract of a marine limpet.</title>
        <authorList>
            <person name="Liu R."/>
            <person name="Dong C."/>
            <person name="Shao Z."/>
        </authorList>
    </citation>
    <scope>NUCLEOTIDE SEQUENCE [LARGE SCALE GENOMIC DNA]</scope>
    <source>
        <strain evidence="3 4">SA5d-4</strain>
    </source>
</reference>
<keyword evidence="4" id="KW-1185">Reference proteome</keyword>
<dbReference type="EMBL" id="NPIA01000006">
    <property type="protein sequence ID" value="OZM56449.1"/>
    <property type="molecule type" value="Genomic_DNA"/>
</dbReference>
<dbReference type="Pfam" id="PF07929">
    <property type="entry name" value="PRiA4_ORF3"/>
    <property type="match status" value="1"/>
</dbReference>
<dbReference type="Pfam" id="PF22016">
    <property type="entry name" value="DUF6933"/>
    <property type="match status" value="1"/>
</dbReference>
<comment type="caution">
    <text evidence="3">The sequence shown here is derived from an EMBL/GenBank/DDBJ whole genome shotgun (WGS) entry which is preliminary data.</text>
</comment>
<dbReference type="Gene3D" id="3.10.290.30">
    <property type="entry name" value="MM3350-like"/>
    <property type="match status" value="1"/>
</dbReference>
<evidence type="ECO:0008006" key="5">
    <source>
        <dbReference type="Google" id="ProtNLM"/>
    </source>
</evidence>
<evidence type="ECO:0000313" key="3">
    <source>
        <dbReference type="EMBL" id="OZM56449.1"/>
    </source>
</evidence>
<dbReference type="InterPro" id="IPR012912">
    <property type="entry name" value="Plasmid_pRiA4b_Orf3-like"/>
</dbReference>
<evidence type="ECO:0000259" key="1">
    <source>
        <dbReference type="Pfam" id="PF07929"/>
    </source>
</evidence>
<protein>
    <recommendedName>
        <fullName evidence="5">TnpR protein</fullName>
    </recommendedName>
</protein>
<feature type="domain" description="Plasmid pRiA4b Orf3-like" evidence="1">
    <location>
        <begin position="176"/>
        <end position="364"/>
    </location>
</feature>
<reference evidence="4" key="1">
    <citation type="submission" date="2017-08" db="EMBL/GenBank/DDBJ databases">
        <authorList>
            <person name="Huang Z."/>
        </authorList>
    </citation>
    <scope>NUCLEOTIDE SEQUENCE [LARGE SCALE GENOMIC DNA]</scope>
    <source>
        <strain evidence="4">SA5d-4</strain>
    </source>
</reference>
<feature type="domain" description="DUF6933" evidence="2">
    <location>
        <begin position="2"/>
        <end position="159"/>
    </location>
</feature>
<accession>A0A263BRW4</accession>
<dbReference type="PANTHER" id="PTHR41878">
    <property type="entry name" value="LEXA REPRESSOR-RELATED"/>
    <property type="match status" value="1"/>
</dbReference>
<organism evidence="3 4">
    <name type="scientific">Lottiidibacillus patelloidae</name>
    <dbReference type="NCBI Taxonomy" id="2670334"/>
    <lineage>
        <taxon>Bacteria</taxon>
        <taxon>Bacillati</taxon>
        <taxon>Bacillota</taxon>
        <taxon>Bacilli</taxon>
        <taxon>Bacillales</taxon>
        <taxon>Bacillaceae</taxon>
        <taxon>Lottiidibacillus</taxon>
    </lineage>
</organism>
<dbReference type="RefSeq" id="WP_094925422.1">
    <property type="nucleotide sequence ID" value="NZ_NPIA01000006.1"/>
</dbReference>
<gene>
    <name evidence="3" type="ORF">CIB95_11785</name>
</gene>
<dbReference type="InterPro" id="IPR053864">
    <property type="entry name" value="DUF6933"/>
</dbReference>
<evidence type="ECO:0000313" key="4">
    <source>
        <dbReference type="Proteomes" id="UP000217083"/>
    </source>
</evidence>
<sequence length="377" mass="44703">MLIQCTKKLLDQLKIKPEVASEEETALTSWHANIITIMRRKTVVLVNDKNRYVIVLFGLKAKDFKNFNTLVVQAIRNTFTEENIQQSVIDDFLENASTITYTKTKDRKSVARMNKGCDYVYFYERDIDQSSIFQPIVSMKASGELVGEGMKNAIRPNEEMFQDLADYTGKKVFEVKAYVMKVFLHLENHEVWRRLVVPANMTFAQFHNALQIAFDWEDYHLHEFYIYMNADKKEFTWTKNPYHPDGHHPVINLLCDEESFGYRDEDDLPAKLDKDVRLEEYLPARGKYVYDFGDNWEHYFEVEREIEDFDKNYPQCLELKGETPPEDVGGEGGYEHYLEVIANKDHPDYEHFMQWGKRNLYRDYNIGVINRRLKWDR</sequence>